<accession>A0A1X7JMT6</accession>
<dbReference type="EMBL" id="FXAZ01000001">
    <property type="protein sequence ID" value="SMG29191.1"/>
    <property type="molecule type" value="Genomic_DNA"/>
</dbReference>
<dbReference type="OrthoDB" id="2596753at2"/>
<protein>
    <submittedName>
        <fullName evidence="1">Uncharacterized protein</fullName>
    </submittedName>
</protein>
<proteinExistence type="predicted"/>
<sequence>MKQVVKLERFYLAGRYYETKAEMESWCKRAPYQHPLMLLQDQERCSYGVRCKEGYFAGVKISLHAKLPDHLYIREVLAGTYELLPVHEKVLNHEETGEENSVYSNTLQLENSLVEYVEMKKEYVPMFHYIPYDFKPWQDFRCDRRMRSSSGALRLREHAGCYIETYIEAGEHNWPGWQM</sequence>
<keyword evidence="2" id="KW-1185">Reference proteome</keyword>
<reference evidence="1 2" key="1">
    <citation type="submission" date="2017-04" db="EMBL/GenBank/DDBJ databases">
        <authorList>
            <person name="Afonso C.L."/>
            <person name="Miller P.J."/>
            <person name="Scott M.A."/>
            <person name="Spackman E."/>
            <person name="Goraichik I."/>
            <person name="Dimitrov K.M."/>
            <person name="Suarez D.L."/>
            <person name="Swayne D.E."/>
        </authorList>
    </citation>
    <scope>NUCLEOTIDE SEQUENCE [LARGE SCALE GENOMIC DNA]</scope>
    <source>
        <strain evidence="1 2">11</strain>
    </source>
</reference>
<dbReference type="RefSeq" id="WP_085493846.1">
    <property type="nucleotide sequence ID" value="NZ_FXAZ01000001.1"/>
</dbReference>
<organism evidence="1 2">
    <name type="scientific">Paenibacillus aquistagni</name>
    <dbReference type="NCBI Taxonomy" id="1852522"/>
    <lineage>
        <taxon>Bacteria</taxon>
        <taxon>Bacillati</taxon>
        <taxon>Bacillota</taxon>
        <taxon>Bacilli</taxon>
        <taxon>Bacillales</taxon>
        <taxon>Paenibacillaceae</taxon>
        <taxon>Paenibacillus</taxon>
    </lineage>
</organism>
<evidence type="ECO:0000313" key="1">
    <source>
        <dbReference type="EMBL" id="SMG29191.1"/>
    </source>
</evidence>
<gene>
    <name evidence="1" type="ORF">SAMN06295960_1741</name>
</gene>
<dbReference type="Proteomes" id="UP000193834">
    <property type="component" value="Unassembled WGS sequence"/>
</dbReference>
<evidence type="ECO:0000313" key="2">
    <source>
        <dbReference type="Proteomes" id="UP000193834"/>
    </source>
</evidence>
<dbReference type="AlphaFoldDB" id="A0A1X7JMT6"/>
<name>A0A1X7JMT6_9BACL</name>